<dbReference type="SUPFAM" id="SSF110296">
    <property type="entry name" value="Oligoxyloglucan reducing end-specific cellobiohydrolase"/>
    <property type="match status" value="1"/>
</dbReference>
<gene>
    <name evidence="1" type="ORF">COT71_03795</name>
</gene>
<evidence type="ECO:0008006" key="3">
    <source>
        <dbReference type="Google" id="ProtNLM"/>
    </source>
</evidence>
<dbReference type="AlphaFoldDB" id="A0A2M6WYL3"/>
<dbReference type="CDD" id="cd15482">
    <property type="entry name" value="Sialidase_non-viral"/>
    <property type="match status" value="1"/>
</dbReference>
<sequence length="296" mass="31506">MYAVARGQGIFKSDTNGESWQRLAQPLAAVSDIVELNGGSMLLSGATGEGNGAVVRSLDQGKSWEPVLQIPKPKKESSRFYEVIKPPDPPPVYVTDMAVDPFQENQVYAATTTGEILIGSDAGKVWRTIQRLTGARDPLTRQATAPIQQIVPSLHISGEILVVTTSGTILRITAEGKETLGISGVRAVHFIPQLPNSLLAAISRGVAISHDRGATWSTLPLPLSQQVKISSLAVMVSPTNPQRILVAAENILYRSEDGGVTWNSLALKLPQHTITDISINPANAAQVLLVTAPVAS</sequence>
<dbReference type="PANTHER" id="PTHR43739:SF5">
    <property type="entry name" value="EXO-ALPHA-SIALIDASE"/>
    <property type="match status" value="1"/>
</dbReference>
<proteinExistence type="predicted"/>
<comment type="caution">
    <text evidence="1">The sequence shown here is derived from an EMBL/GenBank/DDBJ whole genome shotgun (WGS) entry which is preliminary data.</text>
</comment>
<dbReference type="InterPro" id="IPR052025">
    <property type="entry name" value="Xyloglucanase_GH74"/>
</dbReference>
<protein>
    <recommendedName>
        <fullName evidence="3">Photosynthesis system II assembly factor Ycf48/Hcf136-like domain-containing protein</fullName>
    </recommendedName>
</protein>
<dbReference type="EMBL" id="PEZP01000042">
    <property type="protein sequence ID" value="PIT97869.1"/>
    <property type="molecule type" value="Genomic_DNA"/>
</dbReference>
<dbReference type="PANTHER" id="PTHR43739">
    <property type="entry name" value="XYLOGLUCANASE (EUROFUNG)"/>
    <property type="match status" value="1"/>
</dbReference>
<reference evidence="2" key="1">
    <citation type="submission" date="2017-09" db="EMBL/GenBank/DDBJ databases">
        <title>Depth-based differentiation of microbial function through sediment-hosted aquifers and enrichment of novel symbionts in the deep terrestrial subsurface.</title>
        <authorList>
            <person name="Probst A.J."/>
            <person name="Ladd B."/>
            <person name="Jarett J.K."/>
            <person name="Geller-Mcgrath D.E."/>
            <person name="Sieber C.M.K."/>
            <person name="Emerson J.B."/>
            <person name="Anantharaman K."/>
            <person name="Thomas B.C."/>
            <person name="Malmstrom R."/>
            <person name="Stieglmeier M."/>
            <person name="Klingl A."/>
            <person name="Woyke T."/>
            <person name="Ryan C.M."/>
            <person name="Banfield J.F."/>
        </authorList>
    </citation>
    <scope>NUCLEOTIDE SEQUENCE [LARGE SCALE GENOMIC DNA]</scope>
</reference>
<dbReference type="Proteomes" id="UP000230731">
    <property type="component" value="Unassembled WGS sequence"/>
</dbReference>
<dbReference type="GO" id="GO:0010411">
    <property type="term" value="P:xyloglucan metabolic process"/>
    <property type="evidence" value="ECO:0007669"/>
    <property type="project" value="TreeGrafter"/>
</dbReference>
<organism evidence="1 2">
    <name type="scientific">Candidatus Andersenbacteria bacterium CG10_big_fil_rev_8_21_14_0_10_54_11</name>
    <dbReference type="NCBI Taxonomy" id="1974485"/>
    <lineage>
        <taxon>Bacteria</taxon>
        <taxon>Candidatus Anderseniibacteriota</taxon>
    </lineage>
</organism>
<accession>A0A2M6WYL3</accession>
<name>A0A2M6WYL3_9BACT</name>
<evidence type="ECO:0000313" key="1">
    <source>
        <dbReference type="EMBL" id="PIT97869.1"/>
    </source>
</evidence>
<evidence type="ECO:0000313" key="2">
    <source>
        <dbReference type="Proteomes" id="UP000230731"/>
    </source>
</evidence>
<dbReference type="InterPro" id="IPR015943">
    <property type="entry name" value="WD40/YVTN_repeat-like_dom_sf"/>
</dbReference>
<dbReference type="Gene3D" id="2.130.10.10">
    <property type="entry name" value="YVTN repeat-like/Quinoprotein amine dehydrogenase"/>
    <property type="match status" value="2"/>
</dbReference>